<feature type="transmembrane region" description="Helical" evidence="1">
    <location>
        <begin position="45"/>
        <end position="71"/>
    </location>
</feature>
<proteinExistence type="predicted"/>
<reference evidence="2 3" key="1">
    <citation type="submission" date="2016-10" db="EMBL/GenBank/DDBJ databases">
        <authorList>
            <person name="de Groot N.N."/>
        </authorList>
    </citation>
    <scope>NUCLEOTIDE SEQUENCE [LARGE SCALE GENOMIC DNA]</scope>
    <source>
        <strain evidence="2 3">DSM 20678</strain>
    </source>
</reference>
<keyword evidence="1" id="KW-1133">Transmembrane helix</keyword>
<sequence length="147" mass="16785">MRIISTILYPSKPLQQTLVGIVLLYLRKLENILHRKRQGRTAEHLIIVSIDLTVLIPISVTAVIAGIVIAVSALNVTWCVLTMRNICVLCFQNHLMYVIAAKILKAVHLKNPSMLQKMLIKSINYYSLNHEVEYLLTRKRFYGLITS</sequence>
<evidence type="ECO:0000313" key="2">
    <source>
        <dbReference type="EMBL" id="SFQ43024.1"/>
    </source>
</evidence>
<gene>
    <name evidence="2" type="ORF">SAMN05444406_1452</name>
</gene>
<evidence type="ECO:0000256" key="1">
    <source>
        <dbReference type="SAM" id="Phobius"/>
    </source>
</evidence>
<protein>
    <submittedName>
        <fullName evidence="2">Uncharacterized protein</fullName>
    </submittedName>
</protein>
<name>A0A1I5YFQ6_9FIRM</name>
<organism evidence="2 3">
    <name type="scientific">Caldicoprobacter faecalis</name>
    <dbReference type="NCBI Taxonomy" id="937334"/>
    <lineage>
        <taxon>Bacteria</taxon>
        <taxon>Bacillati</taxon>
        <taxon>Bacillota</taxon>
        <taxon>Clostridia</taxon>
        <taxon>Caldicoprobacterales</taxon>
        <taxon>Caldicoprobacteraceae</taxon>
        <taxon>Caldicoprobacter</taxon>
    </lineage>
</organism>
<keyword evidence="1" id="KW-0812">Transmembrane</keyword>
<dbReference type="EMBL" id="FOXR01000045">
    <property type="protein sequence ID" value="SFQ43024.1"/>
    <property type="molecule type" value="Genomic_DNA"/>
</dbReference>
<keyword evidence="3" id="KW-1185">Reference proteome</keyword>
<dbReference type="Proteomes" id="UP000198577">
    <property type="component" value="Unassembled WGS sequence"/>
</dbReference>
<accession>A0A1I5YFQ6</accession>
<keyword evidence="1" id="KW-0472">Membrane</keyword>
<evidence type="ECO:0000313" key="3">
    <source>
        <dbReference type="Proteomes" id="UP000198577"/>
    </source>
</evidence>
<dbReference type="AlphaFoldDB" id="A0A1I5YFQ6"/>